<protein>
    <submittedName>
        <fullName evidence="1">Uncharacterized protein</fullName>
    </submittedName>
</protein>
<accession>A0AAU9ELK2</accession>
<dbReference type="KEGG" id="dmp:FAK_24900"/>
<sequence>MSGQLVSLEQARRDKAARAAFGPWQRRLGYRPRSDAALSELPDDVLCKLAELGQEGTLALYDVVLGVRGLGPGERYPDLEARTKLEALDVFLFLADQVRFEVMARLGWLDPGPVRGTSIMEMARDYHQLKAVAGRSPLKLTQDYPSYQQVERRMNLEPEAVVRSVIPQALAAFKAALD</sequence>
<dbReference type="Proteomes" id="UP001366166">
    <property type="component" value="Chromosome"/>
</dbReference>
<organism evidence="1 2">
    <name type="scientific">Desulfoferula mesophila</name>
    <dbReference type="NCBI Taxonomy" id="3058419"/>
    <lineage>
        <taxon>Bacteria</taxon>
        <taxon>Pseudomonadati</taxon>
        <taxon>Thermodesulfobacteriota</taxon>
        <taxon>Desulfarculia</taxon>
        <taxon>Desulfarculales</taxon>
        <taxon>Desulfarculaceae</taxon>
        <taxon>Desulfoferula</taxon>
    </lineage>
</organism>
<reference evidence="2" key="1">
    <citation type="journal article" date="2023" name="Arch. Microbiol.">
        <title>Desulfoferula mesophilus gen. nov. sp. nov., a mesophilic sulfate-reducing bacterium isolated from a brackish lake sediment.</title>
        <authorList>
            <person name="Watanabe T."/>
            <person name="Yabe T."/>
            <person name="Tsuji J.M."/>
            <person name="Fukui M."/>
        </authorList>
    </citation>
    <scope>NUCLEOTIDE SEQUENCE [LARGE SCALE GENOMIC DNA]</scope>
    <source>
        <strain evidence="2">12FAK</strain>
    </source>
</reference>
<evidence type="ECO:0000313" key="2">
    <source>
        <dbReference type="Proteomes" id="UP001366166"/>
    </source>
</evidence>
<dbReference type="EMBL" id="AP028679">
    <property type="protein sequence ID" value="BEQ15424.1"/>
    <property type="molecule type" value="Genomic_DNA"/>
</dbReference>
<gene>
    <name evidence="1" type="ORF">FAK_24900</name>
</gene>
<name>A0AAU9ELK2_9BACT</name>
<keyword evidence="2" id="KW-1185">Reference proteome</keyword>
<dbReference type="RefSeq" id="WP_338599801.1">
    <property type="nucleotide sequence ID" value="NZ_AP028679.1"/>
</dbReference>
<evidence type="ECO:0000313" key="1">
    <source>
        <dbReference type="EMBL" id="BEQ15424.1"/>
    </source>
</evidence>
<dbReference type="AlphaFoldDB" id="A0AAU9ELK2"/>
<proteinExistence type="predicted"/>